<dbReference type="Proteomes" id="UP000467841">
    <property type="component" value="Unassembled WGS sequence"/>
</dbReference>
<organism evidence="2 3">
    <name type="scientific">Microthlaspi erraticum</name>
    <dbReference type="NCBI Taxonomy" id="1685480"/>
    <lineage>
        <taxon>Eukaryota</taxon>
        <taxon>Viridiplantae</taxon>
        <taxon>Streptophyta</taxon>
        <taxon>Embryophyta</taxon>
        <taxon>Tracheophyta</taxon>
        <taxon>Spermatophyta</taxon>
        <taxon>Magnoliopsida</taxon>
        <taxon>eudicotyledons</taxon>
        <taxon>Gunneridae</taxon>
        <taxon>Pentapetalae</taxon>
        <taxon>rosids</taxon>
        <taxon>malvids</taxon>
        <taxon>Brassicales</taxon>
        <taxon>Brassicaceae</taxon>
        <taxon>Coluteocarpeae</taxon>
        <taxon>Microthlaspi</taxon>
    </lineage>
</organism>
<comment type="caution">
    <text evidence="2">The sequence shown here is derived from an EMBL/GenBank/DDBJ whole genome shotgun (WGS) entry which is preliminary data.</text>
</comment>
<dbReference type="PANTHER" id="PTHR11538:SF62">
    <property type="entry name" value="ATP-BINDING PROTEIN (DUF2431)"/>
    <property type="match status" value="1"/>
</dbReference>
<evidence type="ECO:0000259" key="1">
    <source>
        <dbReference type="Pfam" id="PF10354"/>
    </source>
</evidence>
<dbReference type="AlphaFoldDB" id="A0A6D2L2L7"/>
<reference evidence="2" key="1">
    <citation type="submission" date="2020-01" db="EMBL/GenBank/DDBJ databases">
        <authorList>
            <person name="Mishra B."/>
        </authorList>
    </citation>
    <scope>NUCLEOTIDE SEQUENCE [LARGE SCALE GENOMIC DNA]</scope>
</reference>
<dbReference type="InterPro" id="IPR019446">
    <property type="entry name" value="BMT5-like"/>
</dbReference>
<protein>
    <recommendedName>
        <fullName evidence="1">25S rRNA (uridine-N(3))-methyltransferase BMT5-like domain-containing protein</fullName>
    </recommendedName>
</protein>
<sequence>MQMMKMMVQESEISRTYSNKQNLLLVGEGDFSFSLSLAKAFGSDTSITATSLDTRDELGRQYNNGKANVEELEKLGCTVVKGVNVHSMTLDDRLGRYDIIVFNYPHAGKHKDLVRGFMENAREMVQEEGGEIHVTHKTIYPFNKWETKTFAEENGLSLINQMQLNKWAFPGYVSNKRGSGSNFESSFSFGSVVTFMFKN</sequence>
<feature type="domain" description="25S rRNA (uridine-N(3))-methyltransferase BMT5-like" evidence="1">
    <location>
        <begin position="24"/>
        <end position="174"/>
    </location>
</feature>
<dbReference type="GO" id="GO:0070042">
    <property type="term" value="F:rRNA (uridine-N3-)-methyltransferase activity"/>
    <property type="evidence" value="ECO:0007669"/>
    <property type="project" value="InterPro"/>
</dbReference>
<dbReference type="EMBL" id="CACVBM020001607">
    <property type="protein sequence ID" value="CAA7055539.1"/>
    <property type="molecule type" value="Genomic_DNA"/>
</dbReference>
<dbReference type="GO" id="GO:0005737">
    <property type="term" value="C:cytoplasm"/>
    <property type="evidence" value="ECO:0007669"/>
    <property type="project" value="TreeGrafter"/>
</dbReference>
<evidence type="ECO:0000313" key="3">
    <source>
        <dbReference type="Proteomes" id="UP000467841"/>
    </source>
</evidence>
<name>A0A6D2L2L7_9BRAS</name>
<dbReference type="OrthoDB" id="273345at2759"/>
<dbReference type="Pfam" id="PF10354">
    <property type="entry name" value="BMT5-like"/>
    <property type="match status" value="1"/>
</dbReference>
<gene>
    <name evidence="2" type="ORF">MERR_LOCUS42775</name>
</gene>
<accession>A0A6D2L2L7</accession>
<proteinExistence type="predicted"/>
<dbReference type="GO" id="GO:0070475">
    <property type="term" value="P:rRNA base methylation"/>
    <property type="evidence" value="ECO:0007669"/>
    <property type="project" value="InterPro"/>
</dbReference>
<dbReference type="PANTHER" id="PTHR11538">
    <property type="entry name" value="PHENYLALANYL-TRNA SYNTHETASE"/>
    <property type="match status" value="1"/>
</dbReference>
<keyword evidence="3" id="KW-1185">Reference proteome</keyword>
<evidence type="ECO:0000313" key="2">
    <source>
        <dbReference type="EMBL" id="CAA7055539.1"/>
    </source>
</evidence>